<protein>
    <submittedName>
        <fullName evidence="1">Uncharacterized protein</fullName>
    </submittedName>
</protein>
<evidence type="ECO:0000313" key="2">
    <source>
        <dbReference type="Proteomes" id="UP001247805"/>
    </source>
</evidence>
<name>A0ABU3SYD1_9ALTE</name>
<dbReference type="Proteomes" id="UP001247805">
    <property type="component" value="Unassembled WGS sequence"/>
</dbReference>
<dbReference type="SUPFAM" id="SSF63829">
    <property type="entry name" value="Calcium-dependent phosphotriesterase"/>
    <property type="match status" value="1"/>
</dbReference>
<dbReference type="EMBL" id="JAWDIO010000002">
    <property type="protein sequence ID" value="MDU0355008.1"/>
    <property type="molecule type" value="Genomic_DNA"/>
</dbReference>
<evidence type="ECO:0000313" key="1">
    <source>
        <dbReference type="EMBL" id="MDU0355008.1"/>
    </source>
</evidence>
<organism evidence="1 2">
    <name type="scientific">Paraglaciecola aquimarina</name>
    <dbReference type="NCBI Taxonomy" id="1235557"/>
    <lineage>
        <taxon>Bacteria</taxon>
        <taxon>Pseudomonadati</taxon>
        <taxon>Pseudomonadota</taxon>
        <taxon>Gammaproteobacteria</taxon>
        <taxon>Alteromonadales</taxon>
        <taxon>Alteromonadaceae</taxon>
        <taxon>Paraglaciecola</taxon>
    </lineage>
</organism>
<accession>A0ABU3SYD1</accession>
<dbReference type="RefSeq" id="WP_316026568.1">
    <property type="nucleotide sequence ID" value="NZ_JAWDIO010000002.1"/>
</dbReference>
<keyword evidence="2" id="KW-1185">Reference proteome</keyword>
<comment type="caution">
    <text evidence="1">The sequence shown here is derived from an EMBL/GenBank/DDBJ whole genome shotgun (WGS) entry which is preliminary data.</text>
</comment>
<gene>
    <name evidence="1" type="ORF">RS130_14830</name>
</gene>
<reference evidence="1 2" key="1">
    <citation type="submission" date="2023-10" db="EMBL/GenBank/DDBJ databases">
        <title>Glaciecola aquimarina strain GGW-M5 nov., isolated from a coastal seawater.</title>
        <authorList>
            <person name="Bayburt H."/>
            <person name="Kim J.M."/>
            <person name="Choi B.J."/>
            <person name="Jeon C.O."/>
        </authorList>
    </citation>
    <scope>NUCLEOTIDE SEQUENCE [LARGE SCALE GENOMIC DNA]</scope>
    <source>
        <strain evidence="1 2">KCTC 32108</strain>
    </source>
</reference>
<proteinExistence type="predicted"/>
<sequence length="113" mass="12105">MLSLSKIDFFGQDLVRPECVLATASGYFYTADFRGGVCKIYPDGSQQLIIGQAIDSCPQLKPNGIALLANGDFLIAHLGDETGGIYRLTLNGEVSPYVTHIEGAPLPLAILFT</sequence>